<organism evidence="3 4">
    <name type="scientific">Ziziphus jujuba var. spinosa</name>
    <dbReference type="NCBI Taxonomy" id="714518"/>
    <lineage>
        <taxon>Eukaryota</taxon>
        <taxon>Viridiplantae</taxon>
        <taxon>Streptophyta</taxon>
        <taxon>Embryophyta</taxon>
        <taxon>Tracheophyta</taxon>
        <taxon>Spermatophyta</taxon>
        <taxon>Magnoliopsida</taxon>
        <taxon>eudicotyledons</taxon>
        <taxon>Gunneridae</taxon>
        <taxon>Pentapetalae</taxon>
        <taxon>rosids</taxon>
        <taxon>fabids</taxon>
        <taxon>Rosales</taxon>
        <taxon>Rhamnaceae</taxon>
        <taxon>Paliureae</taxon>
        <taxon>Ziziphus</taxon>
    </lineage>
</organism>
<dbReference type="PANTHER" id="PTHR34189">
    <property type="entry name" value="TRANSMEMBRANE PROTEIN"/>
    <property type="match status" value="1"/>
</dbReference>
<evidence type="ECO:0000313" key="3">
    <source>
        <dbReference type="EMBL" id="KAH7514242.1"/>
    </source>
</evidence>
<keyword evidence="2" id="KW-0812">Transmembrane</keyword>
<evidence type="ECO:0000256" key="2">
    <source>
        <dbReference type="SAM" id="Phobius"/>
    </source>
</evidence>
<feature type="transmembrane region" description="Helical" evidence="2">
    <location>
        <begin position="66"/>
        <end position="84"/>
    </location>
</feature>
<name>A0A978UHG1_ZIZJJ</name>
<feature type="region of interest" description="Disordered" evidence="1">
    <location>
        <begin position="1"/>
        <end position="50"/>
    </location>
</feature>
<comment type="caution">
    <text evidence="3">The sequence shown here is derived from an EMBL/GenBank/DDBJ whole genome shotgun (WGS) entry which is preliminary data.</text>
</comment>
<dbReference type="AlphaFoldDB" id="A0A978UHG1"/>
<evidence type="ECO:0000256" key="1">
    <source>
        <dbReference type="SAM" id="MobiDB-lite"/>
    </source>
</evidence>
<gene>
    <name evidence="3" type="ORF">FEM48_Zijuj11G0068000</name>
</gene>
<reference evidence="3" key="1">
    <citation type="journal article" date="2021" name="Front. Plant Sci.">
        <title>Chromosome-Scale Genome Assembly for Chinese Sour Jujube and Insights Into Its Genome Evolution and Domestication Signature.</title>
        <authorList>
            <person name="Shen L.-Y."/>
            <person name="Luo H."/>
            <person name="Wang X.-L."/>
            <person name="Wang X.-M."/>
            <person name="Qiu X.-J."/>
            <person name="Liu H."/>
            <person name="Zhou S.-S."/>
            <person name="Jia K.-H."/>
            <person name="Nie S."/>
            <person name="Bao Y.-T."/>
            <person name="Zhang R.-G."/>
            <person name="Yun Q.-Z."/>
            <person name="Chai Y.-H."/>
            <person name="Lu J.-Y."/>
            <person name="Li Y."/>
            <person name="Zhao S.-W."/>
            <person name="Mao J.-F."/>
            <person name="Jia S.-G."/>
            <person name="Mao Y.-M."/>
        </authorList>
    </citation>
    <scope>NUCLEOTIDE SEQUENCE</scope>
    <source>
        <strain evidence="3">AT0</strain>
        <tissue evidence="3">Leaf</tissue>
    </source>
</reference>
<evidence type="ECO:0000313" key="4">
    <source>
        <dbReference type="Proteomes" id="UP000813462"/>
    </source>
</evidence>
<accession>A0A978UHG1</accession>
<dbReference type="EMBL" id="JAEACU010000011">
    <property type="protein sequence ID" value="KAH7514242.1"/>
    <property type="molecule type" value="Genomic_DNA"/>
</dbReference>
<keyword evidence="2" id="KW-1133">Transmembrane helix</keyword>
<dbReference type="Proteomes" id="UP000813462">
    <property type="component" value="Unassembled WGS sequence"/>
</dbReference>
<keyword evidence="2" id="KW-0472">Membrane</keyword>
<sequence>MHRSSSGSRVSDDGFVVTSSSSSSLTSQSSTFKANPDNTDEPLPTYNPLSHAAKRERSRLRFAENAIHFIPLVLVLCAIILWFFSKSDKRLLYASIWVDQAYEDEERINGNISGNNTKRSLPPHLELRGL</sequence>
<proteinExistence type="predicted"/>
<evidence type="ECO:0008006" key="5">
    <source>
        <dbReference type="Google" id="ProtNLM"/>
    </source>
</evidence>
<dbReference type="PANTHER" id="PTHR34189:SF13">
    <property type="entry name" value="TRANSMEMBRANE PROTEIN"/>
    <property type="match status" value="1"/>
</dbReference>
<protein>
    <recommendedName>
        <fullName evidence="5">Transmembrane protein</fullName>
    </recommendedName>
</protein>
<feature type="compositionally biased region" description="Low complexity" evidence="1">
    <location>
        <begin position="1"/>
        <end position="31"/>
    </location>
</feature>